<keyword evidence="3" id="KW-1185">Reference proteome</keyword>
<protein>
    <recommendedName>
        <fullName evidence="1">PgaA membrane beta barrel domain-containing protein</fullName>
    </recommendedName>
</protein>
<dbReference type="InterPro" id="IPR011990">
    <property type="entry name" value="TPR-like_helical_dom_sf"/>
</dbReference>
<comment type="caution">
    <text evidence="2">The sequence shown here is derived from an EMBL/GenBank/DDBJ whole genome shotgun (WGS) entry which is preliminary data.</text>
</comment>
<dbReference type="Pfam" id="PF21197">
    <property type="entry name" value="PgaA_barrel"/>
    <property type="match status" value="1"/>
</dbReference>
<reference evidence="2 3" key="1">
    <citation type="submission" date="2019-08" db="EMBL/GenBank/DDBJ databases">
        <title>Five species of Acinetobacter isolated from floral nectar and animal pollinators.</title>
        <authorList>
            <person name="Hendry T.A."/>
        </authorList>
    </citation>
    <scope>NUCLEOTIDE SEQUENCE [LARGE SCALE GENOMIC DNA]</scope>
    <source>
        <strain evidence="2 3">MD18.27</strain>
    </source>
</reference>
<feature type="domain" description="PgaA membrane beta barrel" evidence="1">
    <location>
        <begin position="541"/>
        <end position="776"/>
    </location>
</feature>
<dbReference type="InterPro" id="IPR049003">
    <property type="entry name" value="PgaA_barrel"/>
</dbReference>
<dbReference type="Proteomes" id="UP001339883">
    <property type="component" value="Unassembled WGS sequence"/>
</dbReference>
<proteinExistence type="predicted"/>
<gene>
    <name evidence="2" type="ORF">I2F25_09385</name>
</gene>
<dbReference type="EMBL" id="VTDN01000007">
    <property type="protein sequence ID" value="MEB5477252.1"/>
    <property type="molecule type" value="Genomic_DNA"/>
</dbReference>
<evidence type="ECO:0000313" key="3">
    <source>
        <dbReference type="Proteomes" id="UP001339883"/>
    </source>
</evidence>
<dbReference type="SUPFAM" id="SSF48452">
    <property type="entry name" value="TPR-like"/>
    <property type="match status" value="1"/>
</dbReference>
<dbReference type="Gene3D" id="1.25.40.10">
    <property type="entry name" value="Tetratricopeptide repeat domain"/>
    <property type="match status" value="1"/>
</dbReference>
<sequence>MFIFSVEASTGLINKQVISQREYAVRMIYNGEVDNGLFQLHALLNQHSTDPYLLADYFTLKSKYQQLSIEDLQYIHYINLSTYPTYAYIPTLQGLRNAKQFVLAKHLAEQMYLYLPSNDLLLIKAVLNAESQNFSDAIQDLRKLGLSHLSIDQQIQSSYAWRISHHAIESLNLIYPLYEKNKNNPQITEEYLYTLMALDNSSQALQVIEQSSLNKTHPELLLNIQLSAFNQGINNAFSNYKYLLDKGESESFSFQSLDKILNNAEQLKSLLTPEKPQFLPFYYNYIYALGLRKNFTAVLRYAHQLNRSFLEMPAYVRHSIANAYLYLKQPAKAEPLYQSLLLEKNYADIEVYSGLYYSYLEQEKYKSADLLAQQIDTLIPTFRYSHAKGVDKTTAPDRYEYISLKGLNYGYQNHLNQAEQYFYNILEKSPNNEAYINNLATVQRWRGLFIASQQTLERLNGKNNTDKTTRINELQNSQAIGNIQLWKQQLSSLALLYPDDTAIQESAKDFKTRQKFTMSYASNFGLSQKSSTQRPEHYLRVNSPWIYDNYRLYTQHATFTNNAPHQQFLSKQSGVGLEWASKQKSLNLGIFQQRGQKNIGFNLEWQQDLSDYFKYLLNYNSATTTLPYMRGHQYVLNTVFRTNESRSLSVAYQYIQLPYRNRQQDLSTNLTQQLFSSAHHLTEAQIKFCLSSNHIQNMQFSDSEHSLSTHVNVHHEWLTWRSYDQKFTQFLDIGFGQSDQKYLRTRASWNAQYLHEWAFDRTWRIQYGFGFAESTFNVQDKNRLYGLLALQGSF</sequence>
<evidence type="ECO:0000259" key="1">
    <source>
        <dbReference type="Pfam" id="PF21197"/>
    </source>
</evidence>
<organism evidence="2 3">
    <name type="scientific">Acinetobacter pollinis</name>
    <dbReference type="NCBI Taxonomy" id="2605270"/>
    <lineage>
        <taxon>Bacteria</taxon>
        <taxon>Pseudomonadati</taxon>
        <taxon>Pseudomonadota</taxon>
        <taxon>Gammaproteobacteria</taxon>
        <taxon>Moraxellales</taxon>
        <taxon>Moraxellaceae</taxon>
        <taxon>Acinetobacter</taxon>
    </lineage>
</organism>
<evidence type="ECO:0000313" key="2">
    <source>
        <dbReference type="EMBL" id="MEB5477252.1"/>
    </source>
</evidence>
<accession>A0ABU6DTR6</accession>
<name>A0ABU6DTR6_9GAMM</name>